<evidence type="ECO:0000313" key="1">
    <source>
        <dbReference type="EMBL" id="KAI5397937.1"/>
    </source>
</evidence>
<sequence>MRAIKDKKLRKKVVNVGYALTQPSFQYYRDEIRLSNKDAWRWLNNIPVELWTRAFDRGCRWGHMTTNLVECMNGAFRIPYSHVIAACAYTRQDAYNHLSDVYKAVSVMNVYNQSFSVLPMEEYWPPYEGDIVWHNDEMRRKKKGRPNSTCIRTEMDSTDKMIRLCSICRQPGHNKNNCPNRGASFGS</sequence>
<dbReference type="AlphaFoldDB" id="A0A9D4WAF5"/>
<proteinExistence type="predicted"/>
<evidence type="ECO:0000313" key="2">
    <source>
        <dbReference type="Proteomes" id="UP001058974"/>
    </source>
</evidence>
<reference evidence="1 2" key="1">
    <citation type="journal article" date="2022" name="Nat. Genet.">
        <title>Improved pea reference genome and pan-genome highlight genomic features and evolutionary characteristics.</title>
        <authorList>
            <person name="Yang T."/>
            <person name="Liu R."/>
            <person name="Luo Y."/>
            <person name="Hu S."/>
            <person name="Wang D."/>
            <person name="Wang C."/>
            <person name="Pandey M.K."/>
            <person name="Ge S."/>
            <person name="Xu Q."/>
            <person name="Li N."/>
            <person name="Li G."/>
            <person name="Huang Y."/>
            <person name="Saxena R.K."/>
            <person name="Ji Y."/>
            <person name="Li M."/>
            <person name="Yan X."/>
            <person name="He Y."/>
            <person name="Liu Y."/>
            <person name="Wang X."/>
            <person name="Xiang C."/>
            <person name="Varshney R.K."/>
            <person name="Ding H."/>
            <person name="Gao S."/>
            <person name="Zong X."/>
        </authorList>
    </citation>
    <scope>NUCLEOTIDE SEQUENCE [LARGE SCALE GENOMIC DNA]</scope>
    <source>
        <strain evidence="1 2">cv. Zhongwan 6</strain>
    </source>
</reference>
<evidence type="ECO:0008006" key="3">
    <source>
        <dbReference type="Google" id="ProtNLM"/>
    </source>
</evidence>
<accession>A0A9D4WAF5</accession>
<comment type="caution">
    <text evidence="1">The sequence shown here is derived from an EMBL/GenBank/DDBJ whole genome shotgun (WGS) entry which is preliminary data.</text>
</comment>
<dbReference type="EMBL" id="JAMSHJ010000006">
    <property type="protein sequence ID" value="KAI5397937.1"/>
    <property type="molecule type" value="Genomic_DNA"/>
</dbReference>
<keyword evidence="2" id="KW-1185">Reference proteome</keyword>
<dbReference type="Gramene" id="Psat06G0366300-T1">
    <property type="protein sequence ID" value="KAI5397937.1"/>
    <property type="gene ID" value="KIW84_063663"/>
</dbReference>
<organism evidence="1 2">
    <name type="scientific">Pisum sativum</name>
    <name type="common">Garden pea</name>
    <name type="synonym">Lathyrus oleraceus</name>
    <dbReference type="NCBI Taxonomy" id="3888"/>
    <lineage>
        <taxon>Eukaryota</taxon>
        <taxon>Viridiplantae</taxon>
        <taxon>Streptophyta</taxon>
        <taxon>Embryophyta</taxon>
        <taxon>Tracheophyta</taxon>
        <taxon>Spermatophyta</taxon>
        <taxon>Magnoliopsida</taxon>
        <taxon>eudicotyledons</taxon>
        <taxon>Gunneridae</taxon>
        <taxon>Pentapetalae</taxon>
        <taxon>rosids</taxon>
        <taxon>fabids</taxon>
        <taxon>Fabales</taxon>
        <taxon>Fabaceae</taxon>
        <taxon>Papilionoideae</taxon>
        <taxon>50 kb inversion clade</taxon>
        <taxon>NPAAA clade</taxon>
        <taxon>Hologalegina</taxon>
        <taxon>IRL clade</taxon>
        <taxon>Fabeae</taxon>
        <taxon>Lathyrus</taxon>
    </lineage>
</organism>
<dbReference type="Proteomes" id="UP001058974">
    <property type="component" value="Chromosome 6"/>
</dbReference>
<gene>
    <name evidence="1" type="ORF">KIW84_063663</name>
</gene>
<name>A0A9D4WAF5_PEA</name>
<protein>
    <recommendedName>
        <fullName evidence="3">CCHC-type domain-containing protein</fullName>
    </recommendedName>
</protein>